<gene>
    <name evidence="2" type="ORF">SKAU_G00111490</name>
</gene>
<dbReference type="Proteomes" id="UP001152622">
    <property type="component" value="Chromosome 3"/>
</dbReference>
<dbReference type="OrthoDB" id="411173at2759"/>
<accession>A0A9Q1G1N8</accession>
<dbReference type="EMBL" id="JAINUF010000003">
    <property type="protein sequence ID" value="KAJ8371121.1"/>
    <property type="molecule type" value="Genomic_DNA"/>
</dbReference>
<protein>
    <recommendedName>
        <fullName evidence="1">Reverse transcriptase domain-containing protein</fullName>
    </recommendedName>
</protein>
<sequence>MSDRPQVVKVGNHTSSSLTLNTGAPQGCVLSPLLYSLYTHDCTATFDSNTIVKFADDTAVIGLITNNDERAYLEENHIRTVDILKGLFLEMKGRESVTVTGCN</sequence>
<keyword evidence="3" id="KW-1185">Reference proteome</keyword>
<proteinExistence type="predicted"/>
<evidence type="ECO:0000313" key="2">
    <source>
        <dbReference type="EMBL" id="KAJ8371121.1"/>
    </source>
</evidence>
<dbReference type="InterPro" id="IPR000477">
    <property type="entry name" value="RT_dom"/>
</dbReference>
<comment type="caution">
    <text evidence="2">The sequence shown here is derived from an EMBL/GenBank/DDBJ whole genome shotgun (WGS) entry which is preliminary data.</text>
</comment>
<name>A0A9Q1G1N8_SYNKA</name>
<organism evidence="2 3">
    <name type="scientific">Synaphobranchus kaupii</name>
    <name type="common">Kaup's arrowtooth eel</name>
    <dbReference type="NCBI Taxonomy" id="118154"/>
    <lineage>
        <taxon>Eukaryota</taxon>
        <taxon>Metazoa</taxon>
        <taxon>Chordata</taxon>
        <taxon>Craniata</taxon>
        <taxon>Vertebrata</taxon>
        <taxon>Euteleostomi</taxon>
        <taxon>Actinopterygii</taxon>
        <taxon>Neopterygii</taxon>
        <taxon>Teleostei</taxon>
        <taxon>Anguilliformes</taxon>
        <taxon>Synaphobranchidae</taxon>
        <taxon>Synaphobranchus</taxon>
    </lineage>
</organism>
<evidence type="ECO:0000259" key="1">
    <source>
        <dbReference type="PROSITE" id="PS50878"/>
    </source>
</evidence>
<dbReference type="Pfam" id="PF00078">
    <property type="entry name" value="RVT_1"/>
    <property type="match status" value="1"/>
</dbReference>
<reference evidence="2" key="1">
    <citation type="journal article" date="2023" name="Science">
        <title>Genome structures resolve the early diversification of teleost fishes.</title>
        <authorList>
            <person name="Parey E."/>
            <person name="Louis A."/>
            <person name="Montfort J."/>
            <person name="Bouchez O."/>
            <person name="Roques C."/>
            <person name="Iampietro C."/>
            <person name="Lluch J."/>
            <person name="Castinel A."/>
            <person name="Donnadieu C."/>
            <person name="Desvignes T."/>
            <person name="Floi Bucao C."/>
            <person name="Jouanno E."/>
            <person name="Wen M."/>
            <person name="Mejri S."/>
            <person name="Dirks R."/>
            <person name="Jansen H."/>
            <person name="Henkel C."/>
            <person name="Chen W.J."/>
            <person name="Zahm M."/>
            <person name="Cabau C."/>
            <person name="Klopp C."/>
            <person name="Thompson A.W."/>
            <person name="Robinson-Rechavi M."/>
            <person name="Braasch I."/>
            <person name="Lecointre G."/>
            <person name="Bobe J."/>
            <person name="Postlethwait J.H."/>
            <person name="Berthelot C."/>
            <person name="Roest Crollius H."/>
            <person name="Guiguen Y."/>
        </authorList>
    </citation>
    <scope>NUCLEOTIDE SEQUENCE</scope>
    <source>
        <strain evidence="2">WJC10195</strain>
    </source>
</reference>
<dbReference type="AlphaFoldDB" id="A0A9Q1G1N8"/>
<dbReference type="PROSITE" id="PS50878">
    <property type="entry name" value="RT_POL"/>
    <property type="match status" value="1"/>
</dbReference>
<feature type="domain" description="Reverse transcriptase" evidence="1">
    <location>
        <begin position="1"/>
        <end position="103"/>
    </location>
</feature>
<evidence type="ECO:0000313" key="3">
    <source>
        <dbReference type="Proteomes" id="UP001152622"/>
    </source>
</evidence>